<feature type="transmembrane region" description="Helical" evidence="2">
    <location>
        <begin position="107"/>
        <end position="127"/>
    </location>
</feature>
<sequence>TRAAHTRRPHAPPTRAGPLHASRTATVVGTSHPLARLGGPLAFGFGSGPHAQGLKGCDAEELNAWYPPAPRTSQAPRTSKALRPVVMMMVDLVAISRRKKTDISQATTIHLLQSVIYPSILLFYLIIL</sequence>
<keyword evidence="2" id="KW-0812">Transmembrane</keyword>
<comment type="caution">
    <text evidence="3">The sequence shown here is derived from an EMBL/GenBank/DDBJ whole genome shotgun (WGS) entry which is preliminary data.</text>
</comment>
<protein>
    <submittedName>
        <fullName evidence="3">Uncharacterized protein</fullName>
    </submittedName>
</protein>
<feature type="region of interest" description="Disordered" evidence="1">
    <location>
        <begin position="1"/>
        <end position="22"/>
    </location>
</feature>
<accession>A0A433QCZ8</accession>
<evidence type="ECO:0000313" key="3">
    <source>
        <dbReference type="EMBL" id="RUS27637.1"/>
    </source>
</evidence>
<reference evidence="3 4" key="1">
    <citation type="journal article" date="2018" name="New Phytol.">
        <title>Phylogenomics of Endogonaceae and evolution of mycorrhizas within Mucoromycota.</title>
        <authorList>
            <person name="Chang Y."/>
            <person name="Desiro A."/>
            <person name="Na H."/>
            <person name="Sandor L."/>
            <person name="Lipzen A."/>
            <person name="Clum A."/>
            <person name="Barry K."/>
            <person name="Grigoriev I.V."/>
            <person name="Martin F.M."/>
            <person name="Stajich J.E."/>
            <person name="Smith M.E."/>
            <person name="Bonito G."/>
            <person name="Spatafora J.W."/>
        </authorList>
    </citation>
    <scope>NUCLEOTIDE SEQUENCE [LARGE SCALE GENOMIC DNA]</scope>
    <source>
        <strain evidence="3 4">AD002</strain>
    </source>
</reference>
<feature type="compositionally biased region" description="Basic residues" evidence="1">
    <location>
        <begin position="1"/>
        <end position="10"/>
    </location>
</feature>
<keyword evidence="4" id="KW-1185">Reference proteome</keyword>
<feature type="non-terminal residue" evidence="3">
    <location>
        <position position="1"/>
    </location>
</feature>
<proteinExistence type="predicted"/>
<dbReference type="EMBL" id="RBNJ01008048">
    <property type="protein sequence ID" value="RUS27637.1"/>
    <property type="molecule type" value="Genomic_DNA"/>
</dbReference>
<dbReference type="Proteomes" id="UP000274822">
    <property type="component" value="Unassembled WGS sequence"/>
</dbReference>
<keyword evidence="2" id="KW-1133">Transmembrane helix</keyword>
<evidence type="ECO:0000256" key="1">
    <source>
        <dbReference type="SAM" id="MobiDB-lite"/>
    </source>
</evidence>
<gene>
    <name evidence="3" type="ORF">BC938DRAFT_482963</name>
</gene>
<name>A0A433QCZ8_9FUNG</name>
<organism evidence="3 4">
    <name type="scientific">Jimgerdemannia flammicorona</name>
    <dbReference type="NCBI Taxonomy" id="994334"/>
    <lineage>
        <taxon>Eukaryota</taxon>
        <taxon>Fungi</taxon>
        <taxon>Fungi incertae sedis</taxon>
        <taxon>Mucoromycota</taxon>
        <taxon>Mucoromycotina</taxon>
        <taxon>Endogonomycetes</taxon>
        <taxon>Endogonales</taxon>
        <taxon>Endogonaceae</taxon>
        <taxon>Jimgerdemannia</taxon>
    </lineage>
</organism>
<dbReference type="AlphaFoldDB" id="A0A433QCZ8"/>
<evidence type="ECO:0000313" key="4">
    <source>
        <dbReference type="Proteomes" id="UP000274822"/>
    </source>
</evidence>
<evidence type="ECO:0000256" key="2">
    <source>
        <dbReference type="SAM" id="Phobius"/>
    </source>
</evidence>
<keyword evidence="2" id="KW-0472">Membrane</keyword>